<evidence type="ECO:0000313" key="14">
    <source>
        <dbReference type="Proteomes" id="UP001066276"/>
    </source>
</evidence>
<dbReference type="Gene3D" id="3.40.50.11530">
    <property type="match status" value="2"/>
</dbReference>
<feature type="domain" description="IL17RA/B N-terminal" evidence="12">
    <location>
        <begin position="30"/>
        <end position="178"/>
    </location>
</feature>
<keyword evidence="6 10" id="KW-0472">Membrane</keyword>
<feature type="domain" description="SEFIR" evidence="11">
    <location>
        <begin position="337"/>
        <end position="384"/>
    </location>
</feature>
<dbReference type="Pfam" id="PF16556">
    <property type="entry name" value="IL17R_fnIII_D1"/>
    <property type="match status" value="1"/>
</dbReference>
<comment type="caution">
    <text evidence="13">The sequence shown here is derived from an EMBL/GenBank/DDBJ whole genome shotgun (WGS) entry which is preliminary data.</text>
</comment>
<evidence type="ECO:0000256" key="10">
    <source>
        <dbReference type="SAM" id="Phobius"/>
    </source>
</evidence>
<dbReference type="Pfam" id="PF08357">
    <property type="entry name" value="SEFIR"/>
    <property type="match status" value="2"/>
</dbReference>
<dbReference type="Proteomes" id="UP001066276">
    <property type="component" value="Chromosome 9"/>
</dbReference>
<dbReference type="Gene3D" id="2.60.40.2150">
    <property type="entry name" value="Interleukin-17 receptor A/B, fibronectin-III-like domain 2"/>
    <property type="match status" value="1"/>
</dbReference>
<evidence type="ECO:0000256" key="6">
    <source>
        <dbReference type="ARBA" id="ARBA00023136"/>
    </source>
</evidence>
<sequence length="540" mass="60199">MDVRRLLGTVLLVCAGRSLKSRGVDGEQAVNCTVKKDNFYPPEWLEGHSFIPADLYDLKVELVTTPYLNICWTLSASGSITYLKATFIQLYILEEDMTEEVFGVRCNYRELFKKSKSPNGELWRFCHDTFPLKPNTEYSIRAFNIPVAKITDDQPSKSFHYKSPGCTDPIMMYSESCVPTGIPWNPNITACILEKNVEVNFTAHSPGTEHIIQLHNCLSPSELPSPSCTLIDLYKVTENSKSRISLLINGTTELAYAVVVVYPLLPTCQNDCKRHQKMVDCIHITAPEPAPRTNLPIILLSALFVVCGIAVALYCISKYGGIMPFLVNETGLHPPVRVLLTYPKESAPFLKTVLSFADFLHEYCKADVFLDLWQKRKVADVGQPAPRTNLPIILLSALFVVCGIAVALYCISKYAPEPAPRTNLPIILLSALFVVCGIAVALYCISKYGGIMPFLVNETGLHPPVRVLLTYPKESAPFLKTVLSFADFLHEYCKADVFLDLWQKRKVADVGQPKWESRVDGASSAARPPRDISLQRSAQL</sequence>
<keyword evidence="3 10" id="KW-0812">Transmembrane</keyword>
<feature type="domain" description="SEFIR" evidence="11">
    <location>
        <begin position="466"/>
        <end position="518"/>
    </location>
</feature>
<evidence type="ECO:0000256" key="3">
    <source>
        <dbReference type="ARBA" id="ARBA00022692"/>
    </source>
</evidence>
<keyword evidence="5 10" id="KW-1133">Transmembrane helix</keyword>
<gene>
    <name evidence="13" type="ORF">NDU88_007659</name>
</gene>
<evidence type="ECO:0000256" key="5">
    <source>
        <dbReference type="ARBA" id="ARBA00022989"/>
    </source>
</evidence>
<dbReference type="EMBL" id="JANPWB010000013">
    <property type="protein sequence ID" value="KAJ1110306.1"/>
    <property type="molecule type" value="Genomic_DNA"/>
</dbReference>
<proteinExistence type="predicted"/>
<feature type="transmembrane region" description="Helical" evidence="10">
    <location>
        <begin position="426"/>
        <end position="445"/>
    </location>
</feature>
<dbReference type="InterPro" id="IPR013568">
    <property type="entry name" value="SEFIR_dom"/>
</dbReference>
<evidence type="ECO:0000256" key="1">
    <source>
        <dbReference type="ARBA" id="ARBA00004251"/>
    </source>
</evidence>
<evidence type="ECO:0000313" key="13">
    <source>
        <dbReference type="EMBL" id="KAJ1110306.1"/>
    </source>
</evidence>
<dbReference type="InterPro" id="IPR038683">
    <property type="entry name" value="IL17RA/B_FnIII-like_1_sf"/>
</dbReference>
<dbReference type="GO" id="GO:0030368">
    <property type="term" value="F:interleukin-17 receptor activity"/>
    <property type="evidence" value="ECO:0007669"/>
    <property type="project" value="InterPro"/>
</dbReference>
<evidence type="ECO:0000256" key="8">
    <source>
        <dbReference type="ARBA" id="ARBA00023180"/>
    </source>
</evidence>
<evidence type="ECO:0000259" key="11">
    <source>
        <dbReference type="Pfam" id="PF08357"/>
    </source>
</evidence>
<keyword evidence="7" id="KW-0675">Receptor</keyword>
<dbReference type="GO" id="GO:0005886">
    <property type="term" value="C:plasma membrane"/>
    <property type="evidence" value="ECO:0007669"/>
    <property type="project" value="UniProtKB-SubCell"/>
</dbReference>
<evidence type="ECO:0000259" key="12">
    <source>
        <dbReference type="Pfam" id="PF16556"/>
    </source>
</evidence>
<evidence type="ECO:0000256" key="9">
    <source>
        <dbReference type="SAM" id="MobiDB-lite"/>
    </source>
</evidence>
<dbReference type="InterPro" id="IPR032356">
    <property type="entry name" value="IL17R_A/B_N"/>
</dbReference>
<dbReference type="InterPro" id="IPR043046">
    <property type="entry name" value="IL17RA/B_FnIII-like_2_sf"/>
</dbReference>
<evidence type="ECO:0000256" key="7">
    <source>
        <dbReference type="ARBA" id="ARBA00023170"/>
    </source>
</evidence>
<comment type="subcellular location">
    <subcellularLocation>
        <location evidence="1">Cell membrane</location>
        <topology evidence="1">Single-pass type I membrane protein</topology>
    </subcellularLocation>
</comment>
<dbReference type="AlphaFoldDB" id="A0AAV7N431"/>
<keyword evidence="14" id="KW-1185">Reference proteome</keyword>
<keyword evidence="4" id="KW-0732">Signal</keyword>
<keyword evidence="2" id="KW-1003">Cell membrane</keyword>
<reference evidence="13" key="1">
    <citation type="journal article" date="2022" name="bioRxiv">
        <title>Sequencing and chromosome-scale assembly of the giantPleurodeles waltlgenome.</title>
        <authorList>
            <person name="Brown T."/>
            <person name="Elewa A."/>
            <person name="Iarovenko S."/>
            <person name="Subramanian E."/>
            <person name="Araus A.J."/>
            <person name="Petzold A."/>
            <person name="Susuki M."/>
            <person name="Suzuki K.-i.T."/>
            <person name="Hayashi T."/>
            <person name="Toyoda A."/>
            <person name="Oliveira C."/>
            <person name="Osipova E."/>
            <person name="Leigh N.D."/>
            <person name="Simon A."/>
            <person name="Yun M.H."/>
        </authorList>
    </citation>
    <scope>NUCLEOTIDE SEQUENCE</scope>
    <source>
        <strain evidence="13">20211129_DDA</strain>
        <tissue evidence="13">Liver</tissue>
    </source>
</reference>
<accession>A0AAV7N431</accession>
<dbReference type="InterPro" id="IPR039465">
    <property type="entry name" value="IL-17_rcpt-like"/>
</dbReference>
<dbReference type="PANTHER" id="PTHR15583:SF11">
    <property type="entry name" value="INTERLEUKIN-17 RECEPTOR B"/>
    <property type="match status" value="1"/>
</dbReference>
<organism evidence="13 14">
    <name type="scientific">Pleurodeles waltl</name>
    <name type="common">Iberian ribbed newt</name>
    <dbReference type="NCBI Taxonomy" id="8319"/>
    <lineage>
        <taxon>Eukaryota</taxon>
        <taxon>Metazoa</taxon>
        <taxon>Chordata</taxon>
        <taxon>Craniata</taxon>
        <taxon>Vertebrata</taxon>
        <taxon>Euteleostomi</taxon>
        <taxon>Amphibia</taxon>
        <taxon>Batrachia</taxon>
        <taxon>Caudata</taxon>
        <taxon>Salamandroidea</taxon>
        <taxon>Salamandridae</taxon>
        <taxon>Pleurodelinae</taxon>
        <taxon>Pleurodeles</taxon>
    </lineage>
</organism>
<dbReference type="PANTHER" id="PTHR15583">
    <property type="entry name" value="INTERLEUKIN-17 RECEPTOR"/>
    <property type="match status" value="1"/>
</dbReference>
<evidence type="ECO:0000256" key="2">
    <source>
        <dbReference type="ARBA" id="ARBA00022475"/>
    </source>
</evidence>
<keyword evidence="8" id="KW-0325">Glycoprotein</keyword>
<evidence type="ECO:0000256" key="4">
    <source>
        <dbReference type="ARBA" id="ARBA00022729"/>
    </source>
</evidence>
<feature type="region of interest" description="Disordered" evidence="9">
    <location>
        <begin position="519"/>
        <end position="540"/>
    </location>
</feature>
<protein>
    <submittedName>
        <fullName evidence="13">Uncharacterized protein</fullName>
    </submittedName>
</protein>
<feature type="transmembrane region" description="Helical" evidence="10">
    <location>
        <begin position="392"/>
        <end position="414"/>
    </location>
</feature>
<dbReference type="Gene3D" id="2.60.40.2160">
    <property type="entry name" value="Interleukin-17 receptor A/B, fibronectin-III-like domain 1"/>
    <property type="match status" value="1"/>
</dbReference>
<name>A0AAV7N431_PLEWA</name>
<feature type="transmembrane region" description="Helical" evidence="10">
    <location>
        <begin position="295"/>
        <end position="316"/>
    </location>
</feature>